<dbReference type="GO" id="GO:0032007">
    <property type="term" value="P:negative regulation of TOR signaling"/>
    <property type="evidence" value="ECO:0007669"/>
    <property type="project" value="TreeGrafter"/>
</dbReference>
<dbReference type="EMBL" id="KN847523">
    <property type="protein sequence ID" value="KIV90910.1"/>
    <property type="molecule type" value="Genomic_DNA"/>
</dbReference>
<evidence type="ECO:0000259" key="3">
    <source>
        <dbReference type="PROSITE" id="PS50085"/>
    </source>
</evidence>
<dbReference type="PANTHER" id="PTHR10063">
    <property type="entry name" value="TUBERIN"/>
    <property type="match status" value="1"/>
</dbReference>
<feature type="compositionally biased region" description="Polar residues" evidence="2">
    <location>
        <begin position="39"/>
        <end position="52"/>
    </location>
</feature>
<dbReference type="InterPro" id="IPR024584">
    <property type="entry name" value="Tuberin_N"/>
</dbReference>
<feature type="domain" description="Rap-GAP" evidence="3">
    <location>
        <begin position="1141"/>
        <end position="1375"/>
    </location>
</feature>
<organism evidence="4 5">
    <name type="scientific">Exophiala mesophila</name>
    <name type="common">Black yeast-like fungus</name>
    <dbReference type="NCBI Taxonomy" id="212818"/>
    <lineage>
        <taxon>Eukaryota</taxon>
        <taxon>Fungi</taxon>
        <taxon>Dikarya</taxon>
        <taxon>Ascomycota</taxon>
        <taxon>Pezizomycotina</taxon>
        <taxon>Eurotiomycetes</taxon>
        <taxon>Chaetothyriomycetidae</taxon>
        <taxon>Chaetothyriales</taxon>
        <taxon>Herpotrichiellaceae</taxon>
        <taxon>Exophiala</taxon>
    </lineage>
</organism>
<dbReference type="InterPro" id="IPR035974">
    <property type="entry name" value="Rap/Ran-GAP_sf"/>
</dbReference>
<reference evidence="4 5" key="1">
    <citation type="submission" date="2015-01" db="EMBL/GenBank/DDBJ databases">
        <title>The Genome Sequence of Exophiala mesophila CBS40295.</title>
        <authorList>
            <consortium name="The Broad Institute Genomics Platform"/>
            <person name="Cuomo C."/>
            <person name="de Hoog S."/>
            <person name="Gorbushina A."/>
            <person name="Stielow B."/>
            <person name="Teixiera M."/>
            <person name="Abouelleil A."/>
            <person name="Chapman S.B."/>
            <person name="Priest M."/>
            <person name="Young S.K."/>
            <person name="Wortman J."/>
            <person name="Nusbaum C."/>
            <person name="Birren B."/>
        </authorList>
    </citation>
    <scope>NUCLEOTIDE SEQUENCE [LARGE SCALE GENOMIC DNA]</scope>
    <source>
        <strain evidence="4 5">CBS 40295</strain>
    </source>
</reference>
<protein>
    <recommendedName>
        <fullName evidence="3">Rap-GAP domain-containing protein</fullName>
    </recommendedName>
</protein>
<dbReference type="OMA" id="ATRFLMN"/>
<gene>
    <name evidence="4" type="ORF">PV10_05512</name>
</gene>
<feature type="region of interest" description="Disordered" evidence="2">
    <location>
        <begin position="1"/>
        <end position="56"/>
    </location>
</feature>
<dbReference type="Gene3D" id="3.40.50.11210">
    <property type="entry name" value="Rap/Ran-GAP"/>
    <property type="match status" value="1"/>
</dbReference>
<feature type="compositionally biased region" description="Basic and acidic residues" evidence="2">
    <location>
        <begin position="1"/>
        <end position="12"/>
    </location>
</feature>
<dbReference type="HOGENOM" id="CLU_003828_0_0_1"/>
<dbReference type="STRING" id="212818.A0A0D1WPC8"/>
<dbReference type="VEuPathDB" id="FungiDB:PV10_05512"/>
<dbReference type="InterPro" id="IPR018515">
    <property type="entry name" value="Tuberin-type_domain"/>
</dbReference>
<dbReference type="InterPro" id="IPR000331">
    <property type="entry name" value="Rap/Ran_GAP_dom"/>
</dbReference>
<dbReference type="PROSITE" id="PS50085">
    <property type="entry name" value="RAPGAP"/>
    <property type="match status" value="1"/>
</dbReference>
<dbReference type="InterPro" id="IPR016024">
    <property type="entry name" value="ARM-type_fold"/>
</dbReference>
<dbReference type="Pfam" id="PF11864">
    <property type="entry name" value="DUF3384"/>
    <property type="match status" value="1"/>
</dbReference>
<sequence length="1429" mass="159126">MSTDNDSHHEASTKATPTTAQEPGFLRRRSVKPDDSLTRESSTAPSEQSSHHGATINLVDLISQGVRFTDHPDEARQMLSHLANVKPGTDVSHSLKNLSARYDDDLPPRTLLYLLSRWLPMWFGKADKERRENKSSRTMLVKEQQNLDWLLRYLLDYLNLGHTDIDTEELASTIDAVTVMCLSATKEGDINNGINILYAVALNYQFPKRSLDQSLVVLCASAANLPAPPDHLVDVARLLVSGSLQEDCVQTLFTFILTPTLGNEIKNLSHARGAARIIQKLIDQQNTDGVYVFSLPPLIATLKTAAGQNIFRLAFDLLNTVQSILSCQTRQAEVVELDFSEIMDIINLCLDVNPANRRAAKTPNEPLSPPSNPQDDPDRAYERHFRDRDAAAKNLARALSTLREHLPSVANDFIIDFFLMHPQYVEVPQLVETLEQVGQKFLAAEDHEVRRKYADCVYQNIIRNNLLPQACRLKGINVVVHSKETTEHLSSASSQTCGAEYAWILSKLLTQIDTERDETVFQTLVKSLHYMANNYEEAAKEPSLTQQTIKKLGDLVLLGPKVGSWNDDLAVLGTQVLTTILAYSIHTSPAMAIYAFEVLLDVASPKCKSRLARLVSKRLLFRIRADDAGYIYINSGSESEDIAPALLRTRATLDIFQNEQPLSQRHSASSTSLSSKSDGYETLWIYPETEDTDYPFSGRPSSVLNVNTTSSLEKVMELDMDTWLMNIIKCLQTDTDWETYSFTIVHTAAQLSNIALFLNSLEAIIKLRQVLCEQIVNGSFREAPASTGLKKSDVAICMFNFLTSLVPYATIKSEAIQKGFGDDLVRAFISGLGGSWEGTSRKCIHALSVCSLEVPSSVAGLYPTIIDKMSKNMTQAHLTSHILDFLTQVALQTEMHSNLNSDEVKVIFGICIQLLEKVREQHSTSVLSPQGRITGSTRHSGMNFRRPPYRAAMLTELGLPQYAAALAYHNMIFWFLALPLENRGKYVSWIVPRLVWKNAQGEETIDEQSQVLIDMMQRTAYSDLGETSPVAGFAEAEDGPVSSASWIVGLSIITAEVAGHTGKTQIIKRQASGTTYARYQQLTAQLPPHHAPTQTQIHGQDVTTEILPPHIILQMMESAAATSLADQPVRLPRDEFVSRSLDLFDRIPTVASHKIGVLYVGEGQLKESEFLANTHGSPDYERLLAGLGYVVSLKPPLQFKPQGLEYGRDGSETIAWRDRVAEIVYLVPTMMPTDSEDDPQCIMKKAHVGNCHVNVIFNRSGAPWDFDKFKSQLNYVNIVIRPACRGSGKVDEDFMPGFYWVHVVTRDDLPSLSPAAEPTIISAAHLPQFVRVLAINASQFCLTWNNRDIDNEFPSEWRSRLQHIKRLKQQVLDKMGDRRETAGLLTGTTGPSGVSSTNGGRKTPVAREEASRRDGLLASQLDFSSWTQW</sequence>
<keyword evidence="1" id="KW-0343">GTPase activation</keyword>
<feature type="compositionally biased region" description="Low complexity" evidence="2">
    <location>
        <begin position="1382"/>
        <end position="1400"/>
    </location>
</feature>
<dbReference type="OrthoDB" id="19311at2759"/>
<feature type="region of interest" description="Disordered" evidence="2">
    <location>
        <begin position="359"/>
        <end position="380"/>
    </location>
</feature>
<evidence type="ECO:0000313" key="4">
    <source>
        <dbReference type="EMBL" id="KIV90910.1"/>
    </source>
</evidence>
<dbReference type="PANTHER" id="PTHR10063:SF0">
    <property type="entry name" value="TUBERIN"/>
    <property type="match status" value="1"/>
</dbReference>
<dbReference type="SUPFAM" id="SSF111347">
    <property type="entry name" value="Rap/Ran-GAP"/>
    <property type="match status" value="1"/>
</dbReference>
<accession>A0A0D1WPC8</accession>
<dbReference type="SUPFAM" id="SSF48371">
    <property type="entry name" value="ARM repeat"/>
    <property type="match status" value="1"/>
</dbReference>
<dbReference type="GeneID" id="27323357"/>
<dbReference type="RefSeq" id="XP_016222484.1">
    <property type="nucleotide sequence ID" value="XM_016370191.1"/>
</dbReference>
<proteinExistence type="predicted"/>
<dbReference type="InterPro" id="IPR027107">
    <property type="entry name" value="Tuberin/Ral-act_asu"/>
</dbReference>
<feature type="region of interest" description="Disordered" evidence="2">
    <location>
        <begin position="1382"/>
        <end position="1413"/>
    </location>
</feature>
<keyword evidence="5" id="KW-1185">Reference proteome</keyword>
<dbReference type="Pfam" id="PF03542">
    <property type="entry name" value="Tuberin"/>
    <property type="match status" value="1"/>
</dbReference>
<evidence type="ECO:0000256" key="2">
    <source>
        <dbReference type="SAM" id="MobiDB-lite"/>
    </source>
</evidence>
<evidence type="ECO:0000256" key="1">
    <source>
        <dbReference type="ARBA" id="ARBA00022468"/>
    </source>
</evidence>
<dbReference type="GO" id="GO:0005096">
    <property type="term" value="F:GTPase activator activity"/>
    <property type="evidence" value="ECO:0007669"/>
    <property type="project" value="UniProtKB-KW"/>
</dbReference>
<dbReference type="Pfam" id="PF02145">
    <property type="entry name" value="Rap_GAP"/>
    <property type="match status" value="1"/>
</dbReference>
<dbReference type="GO" id="GO:0051056">
    <property type="term" value="P:regulation of small GTPase mediated signal transduction"/>
    <property type="evidence" value="ECO:0007669"/>
    <property type="project" value="InterPro"/>
</dbReference>
<name>A0A0D1WPC8_EXOME</name>
<dbReference type="GO" id="GO:0033596">
    <property type="term" value="C:TSC1-TSC2 complex"/>
    <property type="evidence" value="ECO:0007669"/>
    <property type="project" value="TreeGrafter"/>
</dbReference>
<dbReference type="Proteomes" id="UP000054302">
    <property type="component" value="Unassembled WGS sequence"/>
</dbReference>
<dbReference type="GO" id="GO:0005634">
    <property type="term" value="C:nucleus"/>
    <property type="evidence" value="ECO:0007669"/>
    <property type="project" value="InterPro"/>
</dbReference>
<evidence type="ECO:0000313" key="5">
    <source>
        <dbReference type="Proteomes" id="UP000054302"/>
    </source>
</evidence>